<feature type="domain" description="DC1" evidence="2">
    <location>
        <begin position="82"/>
        <end position="128"/>
    </location>
</feature>
<dbReference type="EMBL" id="JAMYWD010000007">
    <property type="protein sequence ID" value="KAJ4967197.1"/>
    <property type="molecule type" value="Genomic_DNA"/>
</dbReference>
<evidence type="ECO:0000313" key="3">
    <source>
        <dbReference type="EMBL" id="KAJ4967197.1"/>
    </source>
</evidence>
<dbReference type="InterPro" id="IPR004146">
    <property type="entry name" value="DC1"/>
</dbReference>
<evidence type="ECO:0000256" key="1">
    <source>
        <dbReference type="ARBA" id="ARBA00022737"/>
    </source>
</evidence>
<gene>
    <name evidence="3" type="ORF">NE237_019046</name>
</gene>
<protein>
    <recommendedName>
        <fullName evidence="2">DC1 domain-containing protein</fullName>
    </recommendedName>
</protein>
<organism evidence="3 4">
    <name type="scientific">Protea cynaroides</name>
    <dbReference type="NCBI Taxonomy" id="273540"/>
    <lineage>
        <taxon>Eukaryota</taxon>
        <taxon>Viridiplantae</taxon>
        <taxon>Streptophyta</taxon>
        <taxon>Embryophyta</taxon>
        <taxon>Tracheophyta</taxon>
        <taxon>Spermatophyta</taxon>
        <taxon>Magnoliopsida</taxon>
        <taxon>Proteales</taxon>
        <taxon>Proteaceae</taxon>
        <taxon>Protea</taxon>
    </lineage>
</organism>
<sequence length="248" mass="27344">MAYRSLMEIRTDPHPILGEGKEILHYSHPQHTLALISLPYLFKCMGCKEHGAGNRFKCLTCDFVELHEFCALAPPSLKTHSLHSQHPLIFYTKPGGYLRSRCDVCGKNTKGYAFRCSTCNFVMHPCCAELTWEMKFPVHEHTLKLLSSSISASGDTDLGCDECKRKRSGYVYGCRICQYHLHAVCAKNMVNGLHSNGIKPPEKPNKIGRAVMGAASHVIVGFFGGLLEGIGEGVGGALFDTVAKKDVQ</sequence>
<evidence type="ECO:0000259" key="2">
    <source>
        <dbReference type="Pfam" id="PF03107"/>
    </source>
</evidence>
<dbReference type="SUPFAM" id="SSF57889">
    <property type="entry name" value="Cysteine-rich domain"/>
    <property type="match status" value="2"/>
</dbReference>
<keyword evidence="1" id="KW-0677">Repeat</keyword>
<keyword evidence="4" id="KW-1185">Reference proteome</keyword>
<evidence type="ECO:0000313" key="4">
    <source>
        <dbReference type="Proteomes" id="UP001141806"/>
    </source>
</evidence>
<comment type="caution">
    <text evidence="3">The sequence shown here is derived from an EMBL/GenBank/DDBJ whole genome shotgun (WGS) entry which is preliminary data.</text>
</comment>
<dbReference type="Proteomes" id="UP001141806">
    <property type="component" value="Unassembled WGS sequence"/>
</dbReference>
<dbReference type="PANTHER" id="PTHR47841">
    <property type="entry name" value="DIACYLGLYCEROL KINASE THETA-LIKE-RELATED"/>
    <property type="match status" value="1"/>
</dbReference>
<dbReference type="Pfam" id="PF03107">
    <property type="entry name" value="C1_2"/>
    <property type="match status" value="2"/>
</dbReference>
<feature type="domain" description="DC1" evidence="2">
    <location>
        <begin position="137"/>
        <end position="186"/>
    </location>
</feature>
<accession>A0A9Q0QPK1</accession>
<dbReference type="AlphaFoldDB" id="A0A9Q0QPK1"/>
<reference evidence="3" key="1">
    <citation type="journal article" date="2023" name="Plant J.">
        <title>The genome of the king protea, Protea cynaroides.</title>
        <authorList>
            <person name="Chang J."/>
            <person name="Duong T.A."/>
            <person name="Schoeman C."/>
            <person name="Ma X."/>
            <person name="Roodt D."/>
            <person name="Barker N."/>
            <person name="Li Z."/>
            <person name="Van de Peer Y."/>
            <person name="Mizrachi E."/>
        </authorList>
    </citation>
    <scope>NUCLEOTIDE SEQUENCE</scope>
    <source>
        <tissue evidence="3">Young leaves</tissue>
    </source>
</reference>
<dbReference type="OrthoDB" id="1909414at2759"/>
<proteinExistence type="predicted"/>
<dbReference type="PANTHER" id="PTHR47841:SF3">
    <property type="entry name" value="OS09G0492800 PROTEIN"/>
    <property type="match status" value="1"/>
</dbReference>
<dbReference type="InterPro" id="IPR046349">
    <property type="entry name" value="C1-like_sf"/>
</dbReference>
<name>A0A9Q0QPK1_9MAGN</name>